<gene>
    <name evidence="3" type="ORF">HOP40_20920</name>
</gene>
<dbReference type="AlphaFoldDB" id="A0A6M6JKR8"/>
<evidence type="ECO:0000313" key="4">
    <source>
        <dbReference type="Proteomes" id="UP000505377"/>
    </source>
</evidence>
<dbReference type="Pfam" id="PF13699">
    <property type="entry name" value="eCIS_core"/>
    <property type="match status" value="1"/>
</dbReference>
<dbReference type="InterPro" id="IPR025295">
    <property type="entry name" value="eCIS_core_dom"/>
</dbReference>
<feature type="region of interest" description="Disordered" evidence="1">
    <location>
        <begin position="270"/>
        <end position="302"/>
    </location>
</feature>
<evidence type="ECO:0000259" key="2">
    <source>
        <dbReference type="Pfam" id="PF13699"/>
    </source>
</evidence>
<protein>
    <submittedName>
        <fullName evidence="3">DUF4157 domain-containing protein</fullName>
    </submittedName>
</protein>
<dbReference type="RefSeq" id="WP_172161135.1">
    <property type="nucleotide sequence ID" value="NZ_CP053564.1"/>
</dbReference>
<accession>A0A6M6JKR8</accession>
<proteinExistence type="predicted"/>
<organism evidence="3 4">
    <name type="scientific">Pseudonocardia broussonetiae</name>
    <dbReference type="NCBI Taxonomy" id="2736640"/>
    <lineage>
        <taxon>Bacteria</taxon>
        <taxon>Bacillati</taxon>
        <taxon>Actinomycetota</taxon>
        <taxon>Actinomycetes</taxon>
        <taxon>Pseudonocardiales</taxon>
        <taxon>Pseudonocardiaceae</taxon>
        <taxon>Pseudonocardia</taxon>
    </lineage>
</organism>
<feature type="region of interest" description="Disordered" evidence="1">
    <location>
        <begin position="119"/>
        <end position="177"/>
    </location>
</feature>
<keyword evidence="4" id="KW-1185">Reference proteome</keyword>
<dbReference type="Proteomes" id="UP000505377">
    <property type="component" value="Chromosome"/>
</dbReference>
<evidence type="ECO:0000256" key="1">
    <source>
        <dbReference type="SAM" id="MobiDB-lite"/>
    </source>
</evidence>
<feature type="compositionally biased region" description="Basic and acidic residues" evidence="1">
    <location>
        <begin position="119"/>
        <end position="149"/>
    </location>
</feature>
<dbReference type="KEGG" id="pbro:HOP40_20920"/>
<name>A0A6M6JKR8_9PSEU</name>
<evidence type="ECO:0000313" key="3">
    <source>
        <dbReference type="EMBL" id="QJY47956.1"/>
    </source>
</evidence>
<sequence length="302" mass="31831">MTRPEPLIRPSRSAVQRCADRISCACADHDGHEVPAQVQDALREPGSPLPAGLQVDLSARLGHDFGKVRVHDGERSTATARELGAKAFTRGGDVVLDRRRLPAGRERETVLVHELVHAAQQEGERGDRVDPARTPAEDQAGRIADDVIARRPAPHGPVADRGEPPPPRPVPPIAATWGLDLTPRRDGGLEIAATGPGLPTRAAGAVTVERRPEGFVLRVPARAPVALRHLPKALARMLAAAAAGGDRTAELEPLAATELLAESDQLAMALTPAAPLDRSELPSTPSGAAPPARPTSLGRDEL</sequence>
<reference evidence="3 4" key="1">
    <citation type="submission" date="2020-05" db="EMBL/GenBank/DDBJ databases">
        <authorList>
            <person name="Mo P."/>
        </authorList>
    </citation>
    <scope>NUCLEOTIDE SEQUENCE [LARGE SCALE GENOMIC DNA]</scope>
    <source>
        <strain evidence="3 4">Gen01</strain>
    </source>
</reference>
<dbReference type="EMBL" id="CP053564">
    <property type="protein sequence ID" value="QJY47956.1"/>
    <property type="molecule type" value="Genomic_DNA"/>
</dbReference>
<feature type="domain" description="eCIS core" evidence="2">
    <location>
        <begin position="48"/>
        <end position="124"/>
    </location>
</feature>